<dbReference type="OrthoDB" id="1952749at2"/>
<feature type="transmembrane region" description="Helical" evidence="1">
    <location>
        <begin position="6"/>
        <end position="25"/>
    </location>
</feature>
<feature type="transmembrane region" description="Helical" evidence="1">
    <location>
        <begin position="168"/>
        <end position="185"/>
    </location>
</feature>
<keyword evidence="3" id="KW-1185">Reference proteome</keyword>
<keyword evidence="1" id="KW-1133">Transmembrane helix</keyword>
<feature type="transmembrane region" description="Helical" evidence="1">
    <location>
        <begin position="32"/>
        <end position="52"/>
    </location>
</feature>
<proteinExistence type="predicted"/>
<evidence type="ECO:0000256" key="1">
    <source>
        <dbReference type="SAM" id="Phobius"/>
    </source>
</evidence>
<keyword evidence="1" id="KW-0472">Membrane</keyword>
<organism evidence="2 3">
    <name type="scientific">Calderihabitans maritimus</name>
    <dbReference type="NCBI Taxonomy" id="1246530"/>
    <lineage>
        <taxon>Bacteria</taxon>
        <taxon>Bacillati</taxon>
        <taxon>Bacillota</taxon>
        <taxon>Clostridia</taxon>
        <taxon>Neomoorellales</taxon>
        <taxon>Calderihabitantaceae</taxon>
        <taxon>Calderihabitans</taxon>
    </lineage>
</organism>
<dbReference type="AlphaFoldDB" id="A0A1Z5HSJ0"/>
<dbReference type="EMBL" id="BDGJ01000084">
    <property type="protein sequence ID" value="GAW92499.1"/>
    <property type="molecule type" value="Genomic_DNA"/>
</dbReference>
<sequence>MGLVYGGLVAAVILLGLKTGLILGSSGLPASFLSLFSAGLGIGLYTLTALFTDHGPVLAHLIERYTFLGGLAMAVILIYLSIQQPGFTGFDQKKTISWRTYGVGLLPCPFCMLALVLWIIIMAPAAGITVSVLGRNTAILFGMLVLATGMGVRQIIRLTGYDPHRIFNRILFLLGSITLLFALTIPNIVKSMKTDFRPITVESPFHLALVAAGLTVIIFWGYLSQKKVIKEVRTSGDTSRFRISG</sequence>
<dbReference type="InterPro" id="IPR017199">
    <property type="entry name" value="UCP037409_transporter"/>
</dbReference>
<dbReference type="RefSeq" id="WP_088553832.1">
    <property type="nucleotide sequence ID" value="NZ_BDGJ01000084.1"/>
</dbReference>
<gene>
    <name evidence="2" type="ORF">KKC1_16530</name>
</gene>
<feature type="transmembrane region" description="Helical" evidence="1">
    <location>
        <begin position="64"/>
        <end position="82"/>
    </location>
</feature>
<feature type="transmembrane region" description="Helical" evidence="1">
    <location>
        <begin position="205"/>
        <end position="223"/>
    </location>
</feature>
<evidence type="ECO:0000313" key="3">
    <source>
        <dbReference type="Proteomes" id="UP000197032"/>
    </source>
</evidence>
<feature type="transmembrane region" description="Helical" evidence="1">
    <location>
        <begin position="138"/>
        <end position="156"/>
    </location>
</feature>
<dbReference type="PIRSF" id="PIRSF037409">
    <property type="entry name" value="UCP037409_transporter"/>
    <property type="match status" value="1"/>
</dbReference>
<comment type="caution">
    <text evidence="2">The sequence shown here is derived from an EMBL/GenBank/DDBJ whole genome shotgun (WGS) entry which is preliminary data.</text>
</comment>
<dbReference type="Proteomes" id="UP000197032">
    <property type="component" value="Unassembled WGS sequence"/>
</dbReference>
<reference evidence="3" key="1">
    <citation type="journal article" date="2017" name="Appl. Environ. Microbiol.">
        <title>Genomic analysis of Calderihabitans maritimus KKC1, a thermophilic hydrogenogenic carboxydotrophic bacterium isolated from marine sediment.</title>
        <authorList>
            <person name="Omae K."/>
            <person name="Yoneda Y."/>
            <person name="Fukuyama Y."/>
            <person name="Yoshida T."/>
            <person name="Sako Y."/>
        </authorList>
    </citation>
    <scope>NUCLEOTIDE SEQUENCE [LARGE SCALE GENOMIC DNA]</scope>
    <source>
        <strain evidence="3">KKC1</strain>
    </source>
</reference>
<keyword evidence="1" id="KW-0812">Transmembrane</keyword>
<protein>
    <submittedName>
        <fullName evidence="2">Putative transporter</fullName>
    </submittedName>
</protein>
<feature type="transmembrane region" description="Helical" evidence="1">
    <location>
        <begin position="103"/>
        <end position="126"/>
    </location>
</feature>
<dbReference type="Pfam" id="PF09930">
    <property type="entry name" value="DUF2162"/>
    <property type="match status" value="1"/>
</dbReference>
<evidence type="ECO:0000313" key="2">
    <source>
        <dbReference type="EMBL" id="GAW92499.1"/>
    </source>
</evidence>
<name>A0A1Z5HSJ0_9FIRM</name>
<accession>A0A1Z5HSJ0</accession>